<dbReference type="AlphaFoldDB" id="A0A9P8K387"/>
<dbReference type="EMBL" id="JAHFXS010000001">
    <property type="protein sequence ID" value="KAG9991676.1"/>
    <property type="molecule type" value="Genomic_DNA"/>
</dbReference>
<comment type="caution">
    <text evidence="1">The sequence shown here is derived from an EMBL/GenBank/DDBJ whole genome shotgun (WGS) entry which is preliminary data.</text>
</comment>
<reference evidence="1" key="2">
    <citation type="submission" date="2021-08" db="EMBL/GenBank/DDBJ databases">
        <authorList>
            <person name="Gostincar C."/>
            <person name="Sun X."/>
            <person name="Song Z."/>
            <person name="Gunde-Cimerman N."/>
        </authorList>
    </citation>
    <scope>NUCLEOTIDE SEQUENCE</scope>
    <source>
        <strain evidence="1">EXF-9298</strain>
    </source>
</reference>
<gene>
    <name evidence="1" type="ORF">KCU98_g268</name>
</gene>
<dbReference type="Proteomes" id="UP000729357">
    <property type="component" value="Unassembled WGS sequence"/>
</dbReference>
<evidence type="ECO:0000313" key="1">
    <source>
        <dbReference type="EMBL" id="KAG9991676.1"/>
    </source>
</evidence>
<protein>
    <submittedName>
        <fullName evidence="1">Uncharacterized protein</fullName>
    </submittedName>
</protein>
<keyword evidence="2" id="KW-1185">Reference proteome</keyword>
<evidence type="ECO:0000313" key="2">
    <source>
        <dbReference type="Proteomes" id="UP000729357"/>
    </source>
</evidence>
<sequence>MNSPFLLQLVQHLQNTLFRRRMQVFGVTLVDDLDKIHRLPSFVPVLSLSTQNIHNLILSLLPMRNVLVLFMYAGRSSNTAVPCPSTLSPVNIASSSSRIRAM</sequence>
<proteinExistence type="predicted"/>
<feature type="non-terminal residue" evidence="1">
    <location>
        <position position="102"/>
    </location>
</feature>
<organism evidence="1 2">
    <name type="scientific">Aureobasidium melanogenum</name>
    <name type="common">Aureobasidium pullulans var. melanogenum</name>
    <dbReference type="NCBI Taxonomy" id="46634"/>
    <lineage>
        <taxon>Eukaryota</taxon>
        <taxon>Fungi</taxon>
        <taxon>Dikarya</taxon>
        <taxon>Ascomycota</taxon>
        <taxon>Pezizomycotina</taxon>
        <taxon>Dothideomycetes</taxon>
        <taxon>Dothideomycetidae</taxon>
        <taxon>Dothideales</taxon>
        <taxon>Saccotheciaceae</taxon>
        <taxon>Aureobasidium</taxon>
    </lineage>
</organism>
<reference evidence="1" key="1">
    <citation type="journal article" date="2021" name="J Fungi (Basel)">
        <title>Virulence traits and population genomics of the black yeast Aureobasidium melanogenum.</title>
        <authorList>
            <person name="Cernosa A."/>
            <person name="Sun X."/>
            <person name="Gostincar C."/>
            <person name="Fang C."/>
            <person name="Gunde-Cimerman N."/>
            <person name="Song Z."/>
        </authorList>
    </citation>
    <scope>NUCLEOTIDE SEQUENCE</scope>
    <source>
        <strain evidence="1">EXF-9298</strain>
    </source>
</reference>
<name>A0A9P8K387_AURME</name>
<accession>A0A9P8K387</accession>